<proteinExistence type="predicted"/>
<name>A0A543A539_9ACTN</name>
<dbReference type="AlphaFoldDB" id="A0A543A539"/>
<protein>
    <submittedName>
        <fullName evidence="1">Uncharacterized protein</fullName>
    </submittedName>
</protein>
<gene>
    <name evidence="1" type="ORF">FB381_1550</name>
</gene>
<keyword evidence="2" id="KW-1185">Reference proteome</keyword>
<organism evidence="1 2">
    <name type="scientific">Nocardioides albertanoniae</name>
    <dbReference type="NCBI Taxonomy" id="1175486"/>
    <lineage>
        <taxon>Bacteria</taxon>
        <taxon>Bacillati</taxon>
        <taxon>Actinomycetota</taxon>
        <taxon>Actinomycetes</taxon>
        <taxon>Propionibacteriales</taxon>
        <taxon>Nocardioidaceae</taxon>
        <taxon>Nocardioides</taxon>
    </lineage>
</organism>
<comment type="caution">
    <text evidence="1">The sequence shown here is derived from an EMBL/GenBank/DDBJ whole genome shotgun (WGS) entry which is preliminary data.</text>
</comment>
<evidence type="ECO:0000313" key="1">
    <source>
        <dbReference type="EMBL" id="TQL67668.1"/>
    </source>
</evidence>
<sequence length="143" mass="15043">MPPCRTLRSLNQDLNLQAAGKHTGTEVRIDGGGYAFAVVFAASATQPSADEVVADIPTQIDECAKELQDDANRQVKPISDLPDGAIGYKGEEGSVATEYAYVATDDDRLLVVGTEHPADNRSSVSMSSLLDVALKHAPDVTAG</sequence>
<evidence type="ECO:0000313" key="2">
    <source>
        <dbReference type="Proteomes" id="UP000320209"/>
    </source>
</evidence>
<reference evidence="1 2" key="1">
    <citation type="submission" date="2019-06" db="EMBL/GenBank/DDBJ databases">
        <title>Sequencing the genomes of 1000 actinobacteria strains.</title>
        <authorList>
            <person name="Klenk H.-P."/>
        </authorList>
    </citation>
    <scope>NUCLEOTIDE SEQUENCE [LARGE SCALE GENOMIC DNA]</scope>
    <source>
        <strain evidence="1 2">DSM 25218</strain>
    </source>
</reference>
<dbReference type="Proteomes" id="UP000320209">
    <property type="component" value="Unassembled WGS sequence"/>
</dbReference>
<accession>A0A543A539</accession>
<dbReference type="EMBL" id="VFOV01000001">
    <property type="protein sequence ID" value="TQL67668.1"/>
    <property type="molecule type" value="Genomic_DNA"/>
</dbReference>